<evidence type="ECO:0000256" key="5">
    <source>
        <dbReference type="ARBA" id="ARBA00023237"/>
    </source>
</evidence>
<feature type="domain" description="SusD-like N-terminal" evidence="7">
    <location>
        <begin position="112"/>
        <end position="231"/>
    </location>
</feature>
<protein>
    <submittedName>
        <fullName evidence="8">RagB/SusD family nutrient uptake outer membrane protein</fullName>
    </submittedName>
</protein>
<comment type="subcellular location">
    <subcellularLocation>
        <location evidence="1">Cell outer membrane</location>
    </subcellularLocation>
</comment>
<dbReference type="InterPro" id="IPR033985">
    <property type="entry name" value="SusD-like_N"/>
</dbReference>
<dbReference type="SUPFAM" id="SSF48452">
    <property type="entry name" value="TPR-like"/>
    <property type="match status" value="1"/>
</dbReference>
<dbReference type="InterPro" id="IPR012944">
    <property type="entry name" value="SusD_RagB_dom"/>
</dbReference>
<evidence type="ECO:0000256" key="1">
    <source>
        <dbReference type="ARBA" id="ARBA00004442"/>
    </source>
</evidence>
<dbReference type="Pfam" id="PF07980">
    <property type="entry name" value="SusD_RagB"/>
    <property type="match status" value="1"/>
</dbReference>
<name>A0A4U1CDS8_9SPHI</name>
<dbReference type="Pfam" id="PF14322">
    <property type="entry name" value="SusD-like_3"/>
    <property type="match status" value="1"/>
</dbReference>
<keyword evidence="3" id="KW-0732">Signal</keyword>
<evidence type="ECO:0000256" key="2">
    <source>
        <dbReference type="ARBA" id="ARBA00006275"/>
    </source>
</evidence>
<dbReference type="Gene3D" id="1.25.40.390">
    <property type="match status" value="1"/>
</dbReference>
<feature type="domain" description="RagB/SusD" evidence="6">
    <location>
        <begin position="353"/>
        <end position="462"/>
    </location>
</feature>
<dbReference type="RefSeq" id="WP_136836953.1">
    <property type="nucleotide sequence ID" value="NZ_SWBQ01000004.1"/>
</dbReference>
<comment type="similarity">
    <text evidence="2">Belongs to the SusD family.</text>
</comment>
<evidence type="ECO:0000259" key="7">
    <source>
        <dbReference type="Pfam" id="PF14322"/>
    </source>
</evidence>
<evidence type="ECO:0000259" key="6">
    <source>
        <dbReference type="Pfam" id="PF07980"/>
    </source>
</evidence>
<accession>A0A4U1CDS8</accession>
<proteinExistence type="inferred from homology"/>
<sequence>MMKNIKYLIVVMTIFTMVSGCKKFLNVTPIDALSGNNFWQTREDVEGFTNGIYSRLRTKIGGSVMMPALDIRGNFVKVVGTVDGSGNNQVNALISNNLKPMVTGTSTYDGRFRAIMDWKAWYDIIAASNILYVEVDKVPASILSDTDKKRYKAEAVFTRNLSYMFLCKLFGDAIYYTNAYNSVALPRTPQVEVMNKCIADMSAAKNDLPTSYTESSLIGVRPTKASAVALLMHLNMWAAAWDEGNKANYYESVLTLAEEMATYTNYRVLPITVENTKAIFKGRTPENLFGVLQDFNYGEVFSEFSNLSFYFSHYPYRGQVTKTTSFMTFERDYITKLFPAGSPDARLATWFENYNSDNTSFQFKKYINVYATGSGSSLNVKSDDSAIIFRLPDALLLAAEAAAELGRDVIARGYVNQVREAASALPITTSGEMLKVEIYQERCRELIGEGHFFFDLVRTKRAVDSEFTKSVISVGNFNNGAWTWPLTISATERAANPKLVGNTFWN</sequence>
<dbReference type="PROSITE" id="PS51257">
    <property type="entry name" value="PROKAR_LIPOPROTEIN"/>
    <property type="match status" value="1"/>
</dbReference>
<dbReference type="AlphaFoldDB" id="A0A4U1CDS8"/>
<dbReference type="Proteomes" id="UP000307244">
    <property type="component" value="Unassembled WGS sequence"/>
</dbReference>
<dbReference type="InterPro" id="IPR011990">
    <property type="entry name" value="TPR-like_helical_dom_sf"/>
</dbReference>
<dbReference type="OrthoDB" id="9773740at2"/>
<evidence type="ECO:0000313" key="9">
    <source>
        <dbReference type="Proteomes" id="UP000307244"/>
    </source>
</evidence>
<reference evidence="8 9" key="1">
    <citation type="submission" date="2019-04" db="EMBL/GenBank/DDBJ databases">
        <title>Pedobacter sp. RP-3-15 sp. nov., isolated from Arctic soil.</title>
        <authorList>
            <person name="Dahal R.H."/>
            <person name="Kim D.-U."/>
        </authorList>
    </citation>
    <scope>NUCLEOTIDE SEQUENCE [LARGE SCALE GENOMIC DNA]</scope>
    <source>
        <strain evidence="8 9">RP-3-15</strain>
    </source>
</reference>
<evidence type="ECO:0000256" key="3">
    <source>
        <dbReference type="ARBA" id="ARBA00022729"/>
    </source>
</evidence>
<evidence type="ECO:0000313" key="8">
    <source>
        <dbReference type="EMBL" id="TKC05134.1"/>
    </source>
</evidence>
<dbReference type="GO" id="GO:0009279">
    <property type="term" value="C:cell outer membrane"/>
    <property type="evidence" value="ECO:0007669"/>
    <property type="project" value="UniProtKB-SubCell"/>
</dbReference>
<keyword evidence="9" id="KW-1185">Reference proteome</keyword>
<evidence type="ECO:0000256" key="4">
    <source>
        <dbReference type="ARBA" id="ARBA00023136"/>
    </source>
</evidence>
<keyword evidence="4" id="KW-0472">Membrane</keyword>
<keyword evidence="5" id="KW-0998">Cell outer membrane</keyword>
<comment type="caution">
    <text evidence="8">The sequence shown here is derived from an EMBL/GenBank/DDBJ whole genome shotgun (WGS) entry which is preliminary data.</text>
</comment>
<dbReference type="EMBL" id="SWBQ01000004">
    <property type="protein sequence ID" value="TKC05134.1"/>
    <property type="molecule type" value="Genomic_DNA"/>
</dbReference>
<gene>
    <name evidence="8" type="ORF">FA047_15350</name>
</gene>
<organism evidence="8 9">
    <name type="scientific">Pedobacter frigoris</name>
    <dbReference type="NCBI Taxonomy" id="2571272"/>
    <lineage>
        <taxon>Bacteria</taxon>
        <taxon>Pseudomonadati</taxon>
        <taxon>Bacteroidota</taxon>
        <taxon>Sphingobacteriia</taxon>
        <taxon>Sphingobacteriales</taxon>
        <taxon>Sphingobacteriaceae</taxon>
        <taxon>Pedobacter</taxon>
    </lineage>
</organism>